<keyword evidence="2" id="KW-1185">Reference proteome</keyword>
<protein>
    <submittedName>
        <fullName evidence="1">Uncharacterized protein</fullName>
    </submittedName>
</protein>
<proteinExistence type="predicted"/>
<dbReference type="Proteomes" id="UP000277580">
    <property type="component" value="Unassembled WGS sequence"/>
</dbReference>
<evidence type="ECO:0000313" key="2">
    <source>
        <dbReference type="Proteomes" id="UP000277580"/>
    </source>
</evidence>
<name>A0A3N4L4D9_9PEZI</name>
<sequence length="54" mass="6111">MCDRRILELFNIHSVLRISPGCGSYTRNLRTIFDVLVRSVCSLAIPVSLCIFVL</sequence>
<organism evidence="1 2">
    <name type="scientific">Morchella conica CCBAS932</name>
    <dbReference type="NCBI Taxonomy" id="1392247"/>
    <lineage>
        <taxon>Eukaryota</taxon>
        <taxon>Fungi</taxon>
        <taxon>Dikarya</taxon>
        <taxon>Ascomycota</taxon>
        <taxon>Pezizomycotina</taxon>
        <taxon>Pezizomycetes</taxon>
        <taxon>Pezizales</taxon>
        <taxon>Morchellaceae</taxon>
        <taxon>Morchella</taxon>
    </lineage>
</organism>
<dbReference type="InParanoid" id="A0A3N4L4D9"/>
<reference evidence="1 2" key="1">
    <citation type="journal article" date="2018" name="Nat. Ecol. Evol.">
        <title>Pezizomycetes genomes reveal the molecular basis of ectomycorrhizal truffle lifestyle.</title>
        <authorList>
            <person name="Murat C."/>
            <person name="Payen T."/>
            <person name="Noel B."/>
            <person name="Kuo A."/>
            <person name="Morin E."/>
            <person name="Chen J."/>
            <person name="Kohler A."/>
            <person name="Krizsan K."/>
            <person name="Balestrini R."/>
            <person name="Da Silva C."/>
            <person name="Montanini B."/>
            <person name="Hainaut M."/>
            <person name="Levati E."/>
            <person name="Barry K.W."/>
            <person name="Belfiori B."/>
            <person name="Cichocki N."/>
            <person name="Clum A."/>
            <person name="Dockter R.B."/>
            <person name="Fauchery L."/>
            <person name="Guy J."/>
            <person name="Iotti M."/>
            <person name="Le Tacon F."/>
            <person name="Lindquist E.A."/>
            <person name="Lipzen A."/>
            <person name="Malagnac F."/>
            <person name="Mello A."/>
            <person name="Molinier V."/>
            <person name="Miyauchi S."/>
            <person name="Poulain J."/>
            <person name="Riccioni C."/>
            <person name="Rubini A."/>
            <person name="Sitrit Y."/>
            <person name="Splivallo R."/>
            <person name="Traeger S."/>
            <person name="Wang M."/>
            <person name="Zifcakova L."/>
            <person name="Wipf D."/>
            <person name="Zambonelli A."/>
            <person name="Paolocci F."/>
            <person name="Nowrousian M."/>
            <person name="Ottonello S."/>
            <person name="Baldrian P."/>
            <person name="Spatafora J.W."/>
            <person name="Henrissat B."/>
            <person name="Nagy L.G."/>
            <person name="Aury J.M."/>
            <person name="Wincker P."/>
            <person name="Grigoriev I.V."/>
            <person name="Bonfante P."/>
            <person name="Martin F.M."/>
        </authorList>
    </citation>
    <scope>NUCLEOTIDE SEQUENCE [LARGE SCALE GENOMIC DNA]</scope>
    <source>
        <strain evidence="1 2">CCBAS932</strain>
    </source>
</reference>
<gene>
    <name evidence="1" type="ORF">P167DRAFT_531298</name>
</gene>
<evidence type="ECO:0000313" key="1">
    <source>
        <dbReference type="EMBL" id="RPB17774.1"/>
    </source>
</evidence>
<dbReference type="AlphaFoldDB" id="A0A3N4L4D9"/>
<dbReference type="EMBL" id="ML119105">
    <property type="protein sequence ID" value="RPB17774.1"/>
    <property type="molecule type" value="Genomic_DNA"/>
</dbReference>
<accession>A0A3N4L4D9</accession>